<name>A0A7W8CVR3_9BACL</name>
<dbReference type="Pfam" id="PF16951">
    <property type="entry name" value="MaAIMP_sms"/>
    <property type="match status" value="1"/>
</dbReference>
<gene>
    <name evidence="2" type="ORF">HNQ44_002350</name>
</gene>
<dbReference type="NCBIfam" id="NF033493">
    <property type="entry name" value="MetS_like_NSS"/>
    <property type="match status" value="1"/>
</dbReference>
<dbReference type="EMBL" id="JACHHE010000006">
    <property type="protein sequence ID" value="MBB5180905.1"/>
    <property type="molecule type" value="Genomic_DNA"/>
</dbReference>
<evidence type="ECO:0000313" key="3">
    <source>
        <dbReference type="Proteomes" id="UP000525923"/>
    </source>
</evidence>
<evidence type="ECO:0000313" key="2">
    <source>
        <dbReference type="EMBL" id="MBB5180905.1"/>
    </source>
</evidence>
<keyword evidence="1" id="KW-1133">Transmembrane helix</keyword>
<keyword evidence="1" id="KW-0812">Transmembrane</keyword>
<feature type="transmembrane region" description="Helical" evidence="1">
    <location>
        <begin position="6"/>
        <end position="28"/>
    </location>
</feature>
<sequence length="38" mass="3925">MSTEAIVVMIIGMVIIWGGLGASIGHAVKKSKEAKRAA</sequence>
<evidence type="ECO:0000256" key="1">
    <source>
        <dbReference type="SAM" id="Phobius"/>
    </source>
</evidence>
<dbReference type="InterPro" id="IPR031596">
    <property type="entry name" value="MaAIMP_sms"/>
</dbReference>
<dbReference type="RefSeq" id="WP_135501419.1">
    <property type="nucleotide sequence ID" value="NZ_CP181055.1"/>
</dbReference>
<organism evidence="2 3">
    <name type="scientific">Planococcus koreensis</name>
    <dbReference type="NCBI Taxonomy" id="112331"/>
    <lineage>
        <taxon>Bacteria</taxon>
        <taxon>Bacillati</taxon>
        <taxon>Bacillota</taxon>
        <taxon>Bacilli</taxon>
        <taxon>Bacillales</taxon>
        <taxon>Caryophanaceae</taxon>
        <taxon>Planococcus</taxon>
    </lineage>
</organism>
<accession>A0A7W8CVR3</accession>
<proteinExistence type="predicted"/>
<protein>
    <recommendedName>
        <fullName evidence="4">Methionine/alanine importer small subunit</fullName>
    </recommendedName>
</protein>
<reference evidence="2 3" key="1">
    <citation type="submission" date="2020-08" db="EMBL/GenBank/DDBJ databases">
        <title>Genomic Encyclopedia of Type Strains, Phase IV (KMG-IV): sequencing the most valuable type-strain genomes for metagenomic binning, comparative biology and taxonomic classification.</title>
        <authorList>
            <person name="Goeker M."/>
        </authorList>
    </citation>
    <scope>NUCLEOTIDE SEQUENCE [LARGE SCALE GENOMIC DNA]</scope>
    <source>
        <strain evidence="2 3">DSM 15895</strain>
    </source>
</reference>
<keyword evidence="1" id="KW-0472">Membrane</keyword>
<comment type="caution">
    <text evidence="2">The sequence shown here is derived from an EMBL/GenBank/DDBJ whole genome shotgun (WGS) entry which is preliminary data.</text>
</comment>
<dbReference type="Proteomes" id="UP000525923">
    <property type="component" value="Unassembled WGS sequence"/>
</dbReference>
<evidence type="ECO:0008006" key="4">
    <source>
        <dbReference type="Google" id="ProtNLM"/>
    </source>
</evidence>
<dbReference type="AlphaFoldDB" id="A0A7W8CVR3"/>
<keyword evidence="3" id="KW-1185">Reference proteome</keyword>